<proteinExistence type="predicted"/>
<dbReference type="AlphaFoldDB" id="A0A2S3ZQV7"/>
<accession>A0A2S3ZQV7</accession>
<evidence type="ECO:0000313" key="3">
    <source>
        <dbReference type="Proteomes" id="UP000237061"/>
    </source>
</evidence>
<feature type="transmembrane region" description="Helical" evidence="1">
    <location>
        <begin position="20"/>
        <end position="41"/>
    </location>
</feature>
<keyword evidence="1" id="KW-0812">Transmembrane</keyword>
<reference evidence="2 3" key="1">
    <citation type="submission" date="2018-01" db="EMBL/GenBank/DDBJ databases">
        <title>Arthrobacter sp. nov., from glaciers in China.</title>
        <authorList>
            <person name="Liu Q."/>
            <person name="Xin Y.-H."/>
        </authorList>
    </citation>
    <scope>NUCLEOTIDE SEQUENCE [LARGE SCALE GENOMIC DNA]</scope>
    <source>
        <strain evidence="2 3">HLT2-12-2</strain>
    </source>
</reference>
<organism evidence="2 3">
    <name type="scientific">Arthrobacter glacialis</name>
    <dbReference type="NCBI Taxonomy" id="1664"/>
    <lineage>
        <taxon>Bacteria</taxon>
        <taxon>Bacillati</taxon>
        <taxon>Actinomycetota</taxon>
        <taxon>Actinomycetes</taxon>
        <taxon>Micrococcales</taxon>
        <taxon>Micrococcaceae</taxon>
        <taxon>Arthrobacter</taxon>
    </lineage>
</organism>
<sequence>MNTYESLTANHPRIPNSPALVAAALYPSIVTLTAAIASPHWRYIARSPRPEIFLNRVRNEIIEGWTLQGAFDPLRHWMETDWTIEFRGSDTILPPKNR</sequence>
<gene>
    <name evidence="2" type="ORF">CVS27_20090</name>
</gene>
<comment type="caution">
    <text evidence="2">The sequence shown here is derived from an EMBL/GenBank/DDBJ whole genome shotgun (WGS) entry which is preliminary data.</text>
</comment>
<evidence type="ECO:0000256" key="1">
    <source>
        <dbReference type="SAM" id="Phobius"/>
    </source>
</evidence>
<keyword evidence="3" id="KW-1185">Reference proteome</keyword>
<evidence type="ECO:0000313" key="2">
    <source>
        <dbReference type="EMBL" id="POH71615.1"/>
    </source>
</evidence>
<dbReference type="Proteomes" id="UP000237061">
    <property type="component" value="Unassembled WGS sequence"/>
</dbReference>
<protein>
    <submittedName>
        <fullName evidence="2">Uncharacterized protein</fullName>
    </submittedName>
</protein>
<dbReference type="RefSeq" id="WP_103467623.1">
    <property type="nucleotide sequence ID" value="NZ_PPXC01000028.1"/>
</dbReference>
<dbReference type="EMBL" id="PPXC01000028">
    <property type="protein sequence ID" value="POH71615.1"/>
    <property type="molecule type" value="Genomic_DNA"/>
</dbReference>
<name>A0A2S3ZQV7_ARTGL</name>
<keyword evidence="1" id="KW-0472">Membrane</keyword>
<keyword evidence="1" id="KW-1133">Transmembrane helix</keyword>